<keyword evidence="1" id="KW-0732">Signal</keyword>
<dbReference type="AlphaFoldDB" id="A0A5C8KDA2"/>
<evidence type="ECO:0000313" key="4">
    <source>
        <dbReference type="Proteomes" id="UP000321926"/>
    </source>
</evidence>
<feature type="chain" id="PRO_5022965629" evidence="1">
    <location>
        <begin position="22"/>
        <end position="190"/>
    </location>
</feature>
<dbReference type="PANTHER" id="PTHR38593">
    <property type="entry name" value="BLR2558 PROTEIN"/>
    <property type="match status" value="1"/>
</dbReference>
<dbReference type="Pfam" id="PF13628">
    <property type="entry name" value="DUF4142"/>
    <property type="match status" value="1"/>
</dbReference>
<comment type="caution">
    <text evidence="3">The sequence shown here is derived from an EMBL/GenBank/DDBJ whole genome shotgun (WGS) entry which is preliminary data.</text>
</comment>
<protein>
    <submittedName>
        <fullName evidence="3">DUF4142 domain-containing protein</fullName>
    </submittedName>
</protein>
<dbReference type="PROSITE" id="PS51257">
    <property type="entry name" value="PROKAR_LIPOPROTEIN"/>
    <property type="match status" value="1"/>
</dbReference>
<evidence type="ECO:0000313" key="3">
    <source>
        <dbReference type="EMBL" id="TXK52914.1"/>
    </source>
</evidence>
<dbReference type="Proteomes" id="UP000321926">
    <property type="component" value="Unassembled WGS sequence"/>
</dbReference>
<reference evidence="3 4" key="1">
    <citation type="submission" date="2019-08" db="EMBL/GenBank/DDBJ databases">
        <authorList>
            <person name="Shi S."/>
        </authorList>
    </citation>
    <scope>NUCLEOTIDE SEQUENCE [LARGE SCALE GENOMIC DNA]</scope>
    <source>
        <strain evidence="3 4">GY10130</strain>
    </source>
</reference>
<sequence length="190" mass="20857">MNRTFTTLFAFALLVCGISSCTPDDSIYRATEQSVQQFEEAGVQNMNNDALFVAEAASANMLQVQLAGLAEGQAVSPEVKGLAQRMAADHGRMTDELQTMASQSNFVLPTELGAAHQKSLDNVSARSGLSFDLSYIKTIVQEHQNLLKRHEAMADNGVTMEVKQYASRQVPLLRQHLETAQALERKVQNI</sequence>
<accession>A0A5C8KDA2</accession>
<evidence type="ECO:0000256" key="1">
    <source>
        <dbReference type="SAM" id="SignalP"/>
    </source>
</evidence>
<evidence type="ECO:0000259" key="2">
    <source>
        <dbReference type="Pfam" id="PF13628"/>
    </source>
</evidence>
<dbReference type="PANTHER" id="PTHR38593:SF1">
    <property type="entry name" value="BLR2558 PROTEIN"/>
    <property type="match status" value="1"/>
</dbReference>
<proteinExistence type="predicted"/>
<organism evidence="3 4">
    <name type="scientific">Pontibacter qinzhouensis</name>
    <dbReference type="NCBI Taxonomy" id="2603253"/>
    <lineage>
        <taxon>Bacteria</taxon>
        <taxon>Pseudomonadati</taxon>
        <taxon>Bacteroidota</taxon>
        <taxon>Cytophagia</taxon>
        <taxon>Cytophagales</taxon>
        <taxon>Hymenobacteraceae</taxon>
        <taxon>Pontibacter</taxon>
    </lineage>
</organism>
<dbReference type="EMBL" id="VRTY01000001">
    <property type="protein sequence ID" value="TXK52914.1"/>
    <property type="molecule type" value="Genomic_DNA"/>
</dbReference>
<dbReference type="OrthoDB" id="883203at2"/>
<dbReference type="InterPro" id="IPR025419">
    <property type="entry name" value="DUF4142"/>
</dbReference>
<name>A0A5C8KDA2_9BACT</name>
<feature type="signal peptide" evidence="1">
    <location>
        <begin position="1"/>
        <end position="21"/>
    </location>
</feature>
<gene>
    <name evidence="3" type="ORF">FVR03_00130</name>
</gene>
<keyword evidence="4" id="KW-1185">Reference proteome</keyword>
<dbReference type="Gene3D" id="1.20.1260.10">
    <property type="match status" value="1"/>
</dbReference>
<dbReference type="InterPro" id="IPR012347">
    <property type="entry name" value="Ferritin-like"/>
</dbReference>
<feature type="domain" description="DUF4142" evidence="2">
    <location>
        <begin position="48"/>
        <end position="183"/>
    </location>
</feature>